<dbReference type="OrthoDB" id="7359569at2"/>
<dbReference type="GO" id="GO:0003677">
    <property type="term" value="F:DNA binding"/>
    <property type="evidence" value="ECO:0007669"/>
    <property type="project" value="UniProtKB-KW"/>
</dbReference>
<dbReference type="InterPro" id="IPR036388">
    <property type="entry name" value="WH-like_DNA-bd_sf"/>
</dbReference>
<evidence type="ECO:0000313" key="5">
    <source>
        <dbReference type="EMBL" id="SDG03188.1"/>
    </source>
</evidence>
<dbReference type="PANTHER" id="PTHR42756">
    <property type="entry name" value="TRANSCRIPTIONAL REGULATOR, MARR"/>
    <property type="match status" value="1"/>
</dbReference>
<dbReference type="PANTHER" id="PTHR42756:SF1">
    <property type="entry name" value="TRANSCRIPTIONAL REPRESSOR OF EMRAB OPERON"/>
    <property type="match status" value="1"/>
</dbReference>
<dbReference type="EMBL" id="FNBW01000009">
    <property type="protein sequence ID" value="SDG03188.1"/>
    <property type="molecule type" value="Genomic_DNA"/>
</dbReference>
<evidence type="ECO:0000256" key="2">
    <source>
        <dbReference type="ARBA" id="ARBA00023125"/>
    </source>
</evidence>
<dbReference type="InterPro" id="IPR000835">
    <property type="entry name" value="HTH_MarR-typ"/>
</dbReference>
<dbReference type="GO" id="GO:0003700">
    <property type="term" value="F:DNA-binding transcription factor activity"/>
    <property type="evidence" value="ECO:0007669"/>
    <property type="project" value="InterPro"/>
</dbReference>
<dbReference type="Gene3D" id="1.10.10.10">
    <property type="entry name" value="Winged helix-like DNA-binding domain superfamily/Winged helix DNA-binding domain"/>
    <property type="match status" value="1"/>
</dbReference>
<sequence>MMVPSDEAGLACTCSLVRGAARRLTQYYDEALKETGLKVTQYGLLSNIERMDRPSVTDLADRLDLDRTTLTRNLAPLRDAGWVRLAPGSDRRSRSVELTDTGRDMLALARPHWRRAEVALRQRAGGEVTAALRDVLTQTVAAADAQQQ</sequence>
<dbReference type="InterPro" id="IPR036390">
    <property type="entry name" value="WH_DNA-bd_sf"/>
</dbReference>
<keyword evidence="3" id="KW-0804">Transcription</keyword>
<dbReference type="PROSITE" id="PS50995">
    <property type="entry name" value="HTH_MARR_2"/>
    <property type="match status" value="1"/>
</dbReference>
<comment type="caution">
    <text evidence="5">The sequence shown here is derived from an EMBL/GenBank/DDBJ whole genome shotgun (WGS) entry which is preliminary data.</text>
</comment>
<dbReference type="Proteomes" id="UP000198615">
    <property type="component" value="Unassembled WGS sequence"/>
</dbReference>
<evidence type="ECO:0000259" key="4">
    <source>
        <dbReference type="PROSITE" id="PS50995"/>
    </source>
</evidence>
<keyword evidence="6" id="KW-1185">Reference proteome</keyword>
<proteinExistence type="predicted"/>
<name>A0A8G2BJB5_9PROT</name>
<accession>A0A8G2BJB5</accession>
<evidence type="ECO:0000256" key="1">
    <source>
        <dbReference type="ARBA" id="ARBA00023015"/>
    </source>
</evidence>
<evidence type="ECO:0000313" key="6">
    <source>
        <dbReference type="Proteomes" id="UP000198615"/>
    </source>
</evidence>
<dbReference type="Pfam" id="PF12802">
    <property type="entry name" value="MarR_2"/>
    <property type="match status" value="1"/>
</dbReference>
<protein>
    <submittedName>
        <fullName evidence="5">Transcriptional regulator, MarR family</fullName>
    </submittedName>
</protein>
<reference evidence="5 6" key="1">
    <citation type="submission" date="2016-10" db="EMBL/GenBank/DDBJ databases">
        <authorList>
            <person name="Varghese N."/>
            <person name="Submissions S."/>
        </authorList>
    </citation>
    <scope>NUCLEOTIDE SEQUENCE [LARGE SCALE GENOMIC DNA]</scope>
    <source>
        <strain evidence="5 6">DSM 18839</strain>
    </source>
</reference>
<organism evidence="5 6">
    <name type="scientific">Thalassobaculum litoreum DSM 18839</name>
    <dbReference type="NCBI Taxonomy" id="1123362"/>
    <lineage>
        <taxon>Bacteria</taxon>
        <taxon>Pseudomonadati</taxon>
        <taxon>Pseudomonadota</taxon>
        <taxon>Alphaproteobacteria</taxon>
        <taxon>Rhodospirillales</taxon>
        <taxon>Thalassobaculaceae</taxon>
        <taxon>Thalassobaculum</taxon>
    </lineage>
</organism>
<keyword evidence="2" id="KW-0238">DNA-binding</keyword>
<keyword evidence="1" id="KW-0805">Transcription regulation</keyword>
<feature type="domain" description="HTH marR-type" evidence="4">
    <location>
        <begin position="10"/>
        <end position="141"/>
    </location>
</feature>
<dbReference type="SMART" id="SM00347">
    <property type="entry name" value="HTH_MARR"/>
    <property type="match status" value="1"/>
</dbReference>
<gene>
    <name evidence="5" type="ORF">SAMN05660686_03122</name>
</gene>
<evidence type="ECO:0000256" key="3">
    <source>
        <dbReference type="ARBA" id="ARBA00023163"/>
    </source>
</evidence>
<dbReference type="SUPFAM" id="SSF46785">
    <property type="entry name" value="Winged helix' DNA-binding domain"/>
    <property type="match status" value="1"/>
</dbReference>
<dbReference type="AlphaFoldDB" id="A0A8G2BJB5"/>